<name>A0A8C5GTV6_GOUWI</name>
<dbReference type="Gene3D" id="1.10.287.1490">
    <property type="match status" value="1"/>
</dbReference>
<evidence type="ECO:0000256" key="9">
    <source>
        <dbReference type="ARBA" id="ARBA00023157"/>
    </source>
</evidence>
<dbReference type="SUPFAM" id="SSF57196">
    <property type="entry name" value="EGF/Laminin"/>
    <property type="match status" value="6"/>
</dbReference>
<dbReference type="Pfam" id="PF23219">
    <property type="entry name" value="LAMB1"/>
    <property type="match status" value="1"/>
</dbReference>
<dbReference type="InterPro" id="IPR008211">
    <property type="entry name" value="Laminin_N"/>
</dbReference>
<keyword evidence="11 12" id="KW-0424">Laminin EGF-like domain</keyword>
<evidence type="ECO:0000256" key="8">
    <source>
        <dbReference type="ARBA" id="ARBA00023054"/>
    </source>
</evidence>
<feature type="disulfide bond" evidence="12">
    <location>
        <begin position="336"/>
        <end position="353"/>
    </location>
</feature>
<sequence>MRYLSTDCEESFTDVPTTRPLSLDRTSCSQLPPTDANPYRDHTIEFSPLRHYAYAPPPKSEKVEEVTGLTGLRVRMEQLGDVPRPPGRALSRFYALKEMRVMGSCMCHGHANRCLPEVPYDPRSNTRQVNPQCDCQHNTDGMNCERCKEFYNDLPWSHAEEDDTHTCRRCECNNHAVRCHFDPDVFEQSGRTSGGVCEGCQHHTTGPKCDQCVPGYQPNPNSRMDRPDACTRCVCDADGSLNGGRCDEVTGSCLCKVNVEGLHCDRCRRGFYGLSASNTLGCTKCSCSPDGSLSDVCDPLTGQCLCRSHFHGLTCDTCSKGYWKPLQSKFCQPCGCDTTKSTSDACDQVTGQCLCRPGFGGRTCNECPDRTFGNPLKGCQPCKCDPEGTLPGVCDKTSGACLCRPGLTGSRCDSCGPGRCDSFPACDSCPSCFFTLQNQIKNQSSALEKLSDKVSARPDPEDFGPRIRDLETSLNLIRNSVSLPPTITKQVDDALSTLKELRDKVDEVNDNLPNLPKIPNQNPEVDRLQALLDKLQPLYKAKKDAADNTVNPDHTGVIKVIKEAYDNSTDAAKKVDASKDKVKESEDTREEATDLIDGVQPDNVKNLERLQNNMDQPDLTPVAKQVCGSVRSKPCTPLLCEGSDLCPPEGSPPCKKGEKCVGALPLGKKADKDAKDVMEQLDRLSKKITDAAEKLQKTQQTTNQVRDSADKLNKKMNQAKNDLEEDVKDTRDIVKDIKDFLSEPSTDPNHIQTVSDWILKAKIPTTTPTLKKKLEELKKLAENLPDSTAVLKEAEPLLETAKKLLKEAQDTRDNAKKGKGEVDKLLQGFGPVEENLSDVENRLQDTMDLIDNLYNNLTKTEDQLRPAEDALDDVTDLLKPVKPQLDQLKTLLEDGKQDAQNADKNAEDAVDESTAAEDDLSELQKQVDKLKDQAPPPTEAGPIGDRIAKLKQNAKDLANNTDDMLKGLEGKADSIRNLQDDILQKSKQLEGLDTKLKDLITQLRKKGRDLSNCQG</sequence>
<dbReference type="Gene3D" id="2.170.300.10">
    <property type="entry name" value="Tie2 ligand-binding domain superfamily"/>
    <property type="match status" value="1"/>
</dbReference>
<evidence type="ECO:0000256" key="4">
    <source>
        <dbReference type="ARBA" id="ARBA00022729"/>
    </source>
</evidence>
<feature type="domain" description="Laminin EGF-like" evidence="15">
    <location>
        <begin position="170"/>
        <end position="232"/>
    </location>
</feature>
<gene>
    <name evidence="17" type="primary">lamb3</name>
</gene>
<evidence type="ECO:0000259" key="15">
    <source>
        <dbReference type="PROSITE" id="PS50027"/>
    </source>
</evidence>
<feature type="disulfide bond" evidence="12">
    <location>
        <begin position="306"/>
        <end position="315"/>
    </location>
</feature>
<dbReference type="Proteomes" id="UP000694680">
    <property type="component" value="Chromosome 5"/>
</dbReference>
<feature type="disulfide bond" evidence="12">
    <location>
        <begin position="287"/>
        <end position="304"/>
    </location>
</feature>
<dbReference type="GO" id="GO:0009888">
    <property type="term" value="P:tissue development"/>
    <property type="evidence" value="ECO:0007669"/>
    <property type="project" value="TreeGrafter"/>
</dbReference>
<evidence type="ECO:0000256" key="13">
    <source>
        <dbReference type="SAM" id="Coils"/>
    </source>
</evidence>
<keyword evidence="7" id="KW-0130">Cell adhesion</keyword>
<dbReference type="InterPro" id="IPR002049">
    <property type="entry name" value="LE_dom"/>
</dbReference>
<dbReference type="GO" id="GO:0016477">
    <property type="term" value="P:cell migration"/>
    <property type="evidence" value="ECO:0007669"/>
    <property type="project" value="TreeGrafter"/>
</dbReference>
<keyword evidence="8 13" id="KW-0175">Coiled coil</keyword>
<dbReference type="FunFam" id="2.10.25.10:FF:000082">
    <property type="entry name" value="Laminin subunit alpha 1"/>
    <property type="match status" value="1"/>
</dbReference>
<dbReference type="PROSITE" id="PS01248">
    <property type="entry name" value="EGF_LAM_1"/>
    <property type="match status" value="1"/>
</dbReference>
<protein>
    <recommendedName>
        <fullName evidence="19">Laminin subunit beta-3</fullName>
    </recommendedName>
</protein>
<feature type="coiled-coil region" evidence="13">
    <location>
        <begin position="674"/>
        <end position="733"/>
    </location>
</feature>
<feature type="disulfide bond" evidence="12">
    <location>
        <begin position="285"/>
        <end position="297"/>
    </location>
</feature>
<keyword evidence="5" id="KW-0677">Repeat</keyword>
<evidence type="ECO:0000313" key="18">
    <source>
        <dbReference type="Proteomes" id="UP000694680"/>
    </source>
</evidence>
<feature type="disulfide bond" evidence="12">
    <location>
        <begin position="382"/>
        <end position="394"/>
    </location>
</feature>
<dbReference type="FunFam" id="2.10.25.10:FF:000084">
    <property type="entry name" value="Laminin subunit alpha 3"/>
    <property type="match status" value="1"/>
</dbReference>
<feature type="compositionally biased region" description="Acidic residues" evidence="14">
    <location>
        <begin position="908"/>
        <end position="920"/>
    </location>
</feature>
<dbReference type="GO" id="GO:0070831">
    <property type="term" value="P:basement membrane assembly"/>
    <property type="evidence" value="ECO:0007669"/>
    <property type="project" value="TreeGrafter"/>
</dbReference>
<reference evidence="17" key="2">
    <citation type="submission" date="2025-08" db="UniProtKB">
        <authorList>
            <consortium name="Ensembl"/>
        </authorList>
    </citation>
    <scope>IDENTIFICATION</scope>
</reference>
<dbReference type="FunFam" id="2.10.25.10:FF:000135">
    <property type="entry name" value="Laminin subunit beta 4"/>
    <property type="match status" value="1"/>
</dbReference>
<dbReference type="GO" id="GO:0009887">
    <property type="term" value="P:animal organ morphogenesis"/>
    <property type="evidence" value="ECO:0007669"/>
    <property type="project" value="TreeGrafter"/>
</dbReference>
<feature type="region of interest" description="Disordered" evidence="14">
    <location>
        <begin position="897"/>
        <end position="920"/>
    </location>
</feature>
<keyword evidence="9 12" id="KW-1015">Disulfide bond</keyword>
<dbReference type="Pfam" id="PF00053">
    <property type="entry name" value="EGF_laminin"/>
    <property type="match status" value="5"/>
</dbReference>
<proteinExistence type="predicted"/>
<feature type="disulfide bond" evidence="12">
    <location>
        <begin position="355"/>
        <end position="364"/>
    </location>
</feature>
<evidence type="ECO:0000313" key="17">
    <source>
        <dbReference type="Ensembl" id="ENSGWIP00000035140.1"/>
    </source>
</evidence>
<dbReference type="GO" id="GO:0043256">
    <property type="term" value="C:laminin complex"/>
    <property type="evidence" value="ECO:0007669"/>
    <property type="project" value="TreeGrafter"/>
</dbReference>
<evidence type="ECO:0000256" key="14">
    <source>
        <dbReference type="SAM" id="MobiDB-lite"/>
    </source>
</evidence>
<dbReference type="SMART" id="SM00180">
    <property type="entry name" value="EGF_Lam"/>
    <property type="match status" value="6"/>
</dbReference>
<keyword evidence="4" id="KW-0732">Signal</keyword>
<feature type="domain" description="Laminin EGF-like" evidence="15">
    <location>
        <begin position="382"/>
        <end position="428"/>
    </location>
</feature>
<evidence type="ECO:0000256" key="11">
    <source>
        <dbReference type="ARBA" id="ARBA00023292"/>
    </source>
</evidence>
<evidence type="ECO:0000256" key="10">
    <source>
        <dbReference type="ARBA" id="ARBA00023180"/>
    </source>
</evidence>
<feature type="domain" description="Laminin EGF-like" evidence="15">
    <location>
        <begin position="233"/>
        <end position="284"/>
    </location>
</feature>
<feature type="domain" description="Laminin EGF-like" evidence="15">
    <location>
        <begin position="334"/>
        <end position="381"/>
    </location>
</feature>
<organism evidence="17 18">
    <name type="scientific">Gouania willdenowi</name>
    <name type="common">Blunt-snouted clingfish</name>
    <name type="synonym">Lepadogaster willdenowi</name>
    <dbReference type="NCBI Taxonomy" id="441366"/>
    <lineage>
        <taxon>Eukaryota</taxon>
        <taxon>Metazoa</taxon>
        <taxon>Chordata</taxon>
        <taxon>Craniata</taxon>
        <taxon>Vertebrata</taxon>
        <taxon>Euteleostomi</taxon>
        <taxon>Actinopterygii</taxon>
        <taxon>Neopterygii</taxon>
        <taxon>Teleostei</taxon>
        <taxon>Neoteleostei</taxon>
        <taxon>Acanthomorphata</taxon>
        <taxon>Ovalentaria</taxon>
        <taxon>Blenniimorphae</taxon>
        <taxon>Blenniiformes</taxon>
        <taxon>Gobiesocoidei</taxon>
        <taxon>Gobiesocidae</taxon>
        <taxon>Gobiesocinae</taxon>
        <taxon>Gouania</taxon>
    </lineage>
</organism>
<dbReference type="Pfam" id="PF24973">
    <property type="entry name" value="EGF_LMN_ATRN"/>
    <property type="match status" value="1"/>
</dbReference>
<dbReference type="PRINTS" id="PR00011">
    <property type="entry name" value="EGFLAMININ"/>
</dbReference>
<comment type="caution">
    <text evidence="12">Lacks conserved residue(s) required for the propagation of feature annotation.</text>
</comment>
<evidence type="ECO:0000259" key="16">
    <source>
        <dbReference type="PROSITE" id="PS51117"/>
    </source>
</evidence>
<feature type="disulfide bond" evidence="12">
    <location>
        <begin position="255"/>
        <end position="264"/>
    </location>
</feature>
<dbReference type="GO" id="GO:0034446">
    <property type="term" value="P:substrate adhesion-dependent cell spreading"/>
    <property type="evidence" value="ECO:0007669"/>
    <property type="project" value="TreeGrafter"/>
</dbReference>
<evidence type="ECO:0000256" key="2">
    <source>
        <dbReference type="ARBA" id="ARBA00022525"/>
    </source>
</evidence>
<evidence type="ECO:0000256" key="6">
    <source>
        <dbReference type="ARBA" id="ARBA00022869"/>
    </source>
</evidence>
<dbReference type="InterPro" id="IPR056863">
    <property type="entry name" value="LMN_ATRN_NET-like_EGF"/>
</dbReference>
<dbReference type="Ensembl" id="ENSGWIT00000038320.1">
    <property type="protein sequence ID" value="ENSGWIP00000035140.1"/>
    <property type="gene ID" value="ENSGWIG00000018195.1"/>
</dbReference>
<evidence type="ECO:0000256" key="5">
    <source>
        <dbReference type="ARBA" id="ARBA00022737"/>
    </source>
</evidence>
<dbReference type="PROSITE" id="PS50027">
    <property type="entry name" value="EGF_LAM_2"/>
    <property type="match status" value="5"/>
</dbReference>
<feature type="disulfide bond" evidence="12">
    <location>
        <begin position="384"/>
        <end position="401"/>
    </location>
</feature>
<dbReference type="Gene3D" id="1.20.1270.10">
    <property type="match status" value="1"/>
</dbReference>
<feature type="disulfide bond" evidence="12">
    <location>
        <begin position="334"/>
        <end position="346"/>
    </location>
</feature>
<comment type="subcellular location">
    <subcellularLocation>
        <location evidence="1">Secreted</location>
        <location evidence="1">Extracellular space</location>
        <location evidence="1">Extracellular matrix</location>
        <location evidence="1">Basement membrane</location>
    </subcellularLocation>
</comment>
<evidence type="ECO:0000256" key="3">
    <source>
        <dbReference type="ARBA" id="ARBA00022530"/>
    </source>
</evidence>
<keyword evidence="3" id="KW-0272">Extracellular matrix</keyword>
<keyword evidence="18" id="KW-1185">Reference proteome</keyword>
<evidence type="ECO:0008006" key="19">
    <source>
        <dbReference type="Google" id="ProtNLM"/>
    </source>
</evidence>
<dbReference type="PROSITE" id="PS51117">
    <property type="entry name" value="LAMININ_NTER"/>
    <property type="match status" value="1"/>
</dbReference>
<feature type="disulfide bond" evidence="12">
    <location>
        <begin position="200"/>
        <end position="209"/>
    </location>
</feature>
<dbReference type="GO" id="GO:0007411">
    <property type="term" value="P:axon guidance"/>
    <property type="evidence" value="ECO:0007669"/>
    <property type="project" value="TreeGrafter"/>
</dbReference>
<feature type="disulfide bond" evidence="12">
    <location>
        <begin position="403"/>
        <end position="412"/>
    </location>
</feature>
<dbReference type="CDD" id="cd00055">
    <property type="entry name" value="EGF_Lam"/>
    <property type="match status" value="6"/>
</dbReference>
<evidence type="ECO:0000256" key="1">
    <source>
        <dbReference type="ARBA" id="ARBA00004302"/>
    </source>
</evidence>
<accession>A0A8C5GTV6</accession>
<dbReference type="PANTHER" id="PTHR10574:SF268">
    <property type="entry name" value="LAMININ SUBUNIT BETA-3"/>
    <property type="match status" value="1"/>
</dbReference>
<dbReference type="SUPFAM" id="SSF57997">
    <property type="entry name" value="Tropomyosin"/>
    <property type="match status" value="1"/>
</dbReference>
<keyword evidence="6" id="KW-0084">Basement membrane</keyword>
<dbReference type="AlphaFoldDB" id="A0A8C5GTV6"/>
<dbReference type="PANTHER" id="PTHR10574">
    <property type="entry name" value="NETRIN/LAMININ-RELATED"/>
    <property type="match status" value="1"/>
</dbReference>
<dbReference type="InterPro" id="IPR029048">
    <property type="entry name" value="HSP70_C_sf"/>
</dbReference>
<dbReference type="Gene3D" id="2.60.120.260">
    <property type="entry name" value="Galactose-binding domain-like"/>
    <property type="match status" value="1"/>
</dbReference>
<keyword evidence="10" id="KW-0325">Glycoprotein</keyword>
<dbReference type="InterPro" id="IPR050440">
    <property type="entry name" value="Laminin/Netrin_ECM"/>
</dbReference>
<evidence type="ECO:0000256" key="7">
    <source>
        <dbReference type="ARBA" id="ARBA00022889"/>
    </source>
</evidence>
<keyword evidence="2" id="KW-0964">Secreted</keyword>
<dbReference type="Gene3D" id="2.10.25.10">
    <property type="entry name" value="Laminin"/>
    <property type="match status" value="4"/>
</dbReference>
<feature type="domain" description="Laminin N-terminal" evidence="16">
    <location>
        <begin position="1"/>
        <end position="104"/>
    </location>
</feature>
<reference evidence="17" key="3">
    <citation type="submission" date="2025-09" db="UniProtKB">
        <authorList>
            <consortium name="Ensembl"/>
        </authorList>
    </citation>
    <scope>IDENTIFICATION</scope>
</reference>
<reference evidence="17" key="1">
    <citation type="submission" date="2020-06" db="EMBL/GenBank/DDBJ databases">
        <authorList>
            <consortium name="Wellcome Sanger Institute Data Sharing"/>
        </authorList>
    </citation>
    <scope>NUCLEOTIDE SEQUENCE [LARGE SCALE GENOMIC DNA]</scope>
</reference>
<feature type="domain" description="Laminin EGF-like" evidence="15">
    <location>
        <begin position="285"/>
        <end position="333"/>
    </location>
</feature>
<evidence type="ECO:0000256" key="12">
    <source>
        <dbReference type="PROSITE-ProRule" id="PRU00460"/>
    </source>
</evidence>
<dbReference type="InterPro" id="IPR056558">
    <property type="entry name" value="LAMB1-4_helical"/>
</dbReference>